<evidence type="ECO:0000313" key="1">
    <source>
        <dbReference type="EMBL" id="EYE97948.1"/>
    </source>
</evidence>
<keyword evidence="2" id="KW-1185">Reference proteome</keyword>
<dbReference type="HOGENOM" id="CLU_2196387_0_0_1"/>
<gene>
    <name evidence="1" type="ORF">EURHEDRAFT_264116</name>
</gene>
<reference evidence="2" key="1">
    <citation type="journal article" date="2014" name="Nat. Commun.">
        <title>Genomic adaptations of the halophilic Dead Sea filamentous fungus Eurotium rubrum.</title>
        <authorList>
            <person name="Kis-Papo T."/>
            <person name="Weig A.R."/>
            <person name="Riley R."/>
            <person name="Persoh D."/>
            <person name="Salamov A."/>
            <person name="Sun H."/>
            <person name="Lipzen A."/>
            <person name="Wasser S.P."/>
            <person name="Rambold G."/>
            <person name="Grigoriev I.V."/>
            <person name="Nevo E."/>
        </authorList>
    </citation>
    <scope>NUCLEOTIDE SEQUENCE [LARGE SCALE GENOMIC DNA]</scope>
    <source>
        <strain evidence="2">CBS 135680</strain>
    </source>
</reference>
<dbReference type="EMBL" id="KK088414">
    <property type="protein sequence ID" value="EYE97948.1"/>
    <property type="molecule type" value="Genomic_DNA"/>
</dbReference>
<dbReference type="AlphaFoldDB" id="A0A017SLV5"/>
<dbReference type="OrthoDB" id="4191831at2759"/>
<dbReference type="RefSeq" id="XP_040641636.1">
    <property type="nucleotide sequence ID" value="XM_040778137.1"/>
</dbReference>
<organism evidence="1 2">
    <name type="scientific">Aspergillus ruber (strain CBS 135680)</name>
    <dbReference type="NCBI Taxonomy" id="1388766"/>
    <lineage>
        <taxon>Eukaryota</taxon>
        <taxon>Fungi</taxon>
        <taxon>Dikarya</taxon>
        <taxon>Ascomycota</taxon>
        <taxon>Pezizomycotina</taxon>
        <taxon>Eurotiomycetes</taxon>
        <taxon>Eurotiomycetidae</taxon>
        <taxon>Eurotiales</taxon>
        <taxon>Aspergillaceae</taxon>
        <taxon>Aspergillus</taxon>
        <taxon>Aspergillus subgen. Aspergillus</taxon>
    </lineage>
</organism>
<accession>A0A017SLV5</accession>
<dbReference type="GeneID" id="63693261"/>
<proteinExistence type="predicted"/>
<protein>
    <submittedName>
        <fullName evidence="1">Uncharacterized protein</fullName>
    </submittedName>
</protein>
<dbReference type="Proteomes" id="UP000019804">
    <property type="component" value="Unassembled WGS sequence"/>
</dbReference>
<evidence type="ECO:0000313" key="2">
    <source>
        <dbReference type="Proteomes" id="UP000019804"/>
    </source>
</evidence>
<sequence>MRKDGFRHLTTEMLMQLWLYFSSQLLKLKAPRLDYSFVWMGGYSGRMVKHSFLTKTGMPNTFDCLQFVDYDLPSTTTKSGLSGGFPCHLSIIWLSGCGILSTSGQIRG</sequence>
<name>A0A017SLV5_ASPRC</name>